<accession>A0A8R1YR28</accession>
<protein>
    <submittedName>
        <fullName evidence="1">Uncharacterized protein</fullName>
    </submittedName>
</protein>
<name>A0A2A6BTG9_PRIPA</name>
<gene>
    <name evidence="1" type="primary">WBGene00275528</name>
</gene>
<reference evidence="1" key="2">
    <citation type="submission" date="2022-06" db="UniProtKB">
        <authorList>
            <consortium name="EnsemblMetazoa"/>
        </authorList>
    </citation>
    <scope>IDENTIFICATION</scope>
    <source>
        <strain evidence="1">PS312</strain>
    </source>
</reference>
<keyword evidence="2" id="KW-1185">Reference proteome</keyword>
<accession>A0A2A6BTG9</accession>
<evidence type="ECO:0000313" key="2">
    <source>
        <dbReference type="Proteomes" id="UP000005239"/>
    </source>
</evidence>
<dbReference type="EnsemblMetazoa" id="PPA37159.1">
    <property type="protein sequence ID" value="PPA37159.1"/>
    <property type="gene ID" value="WBGene00275528"/>
</dbReference>
<organism evidence="1 2">
    <name type="scientific">Pristionchus pacificus</name>
    <name type="common">Parasitic nematode worm</name>
    <dbReference type="NCBI Taxonomy" id="54126"/>
    <lineage>
        <taxon>Eukaryota</taxon>
        <taxon>Metazoa</taxon>
        <taxon>Ecdysozoa</taxon>
        <taxon>Nematoda</taxon>
        <taxon>Chromadorea</taxon>
        <taxon>Rhabditida</taxon>
        <taxon>Rhabditina</taxon>
        <taxon>Diplogasteromorpha</taxon>
        <taxon>Diplogasteroidea</taxon>
        <taxon>Neodiplogasteridae</taxon>
        <taxon>Pristionchus</taxon>
    </lineage>
</organism>
<sequence length="353" mass="40473">MFHSCLLLFKMRERERTIHHDASWTVTDYFIYQPWLNVLLSSLGYLMFGLMVYACKQKGVLRKRMHDIFLLLSYALIVDIFETAQHVYFINKFGEFDFINTGEDDKMRLTTTTSTTTCTLVVSLFYAHFLIVYVEAGITIRRFIGEKVVRATVLYVMLGVIFAVEILILIASILFPSRTSEWFRYAPISCNRSYSVGPFSTISFFVTLFTMGITPIFSTILIIKQLVRKQPDSDVTAVFLLSSYSMSALLISLLVVFANAFIRNFLEWATIVGHFIFLALLFIQDFRFPFLCLLSVMIVSEIRGAVSSCIADVFRRLGGDMQPKGGALLNTAEIEEKENDIRLDNVFLKYDRA</sequence>
<evidence type="ECO:0000313" key="1">
    <source>
        <dbReference type="EnsemblMetazoa" id="PPA37159.1"/>
    </source>
</evidence>
<dbReference type="Proteomes" id="UP000005239">
    <property type="component" value="Unassembled WGS sequence"/>
</dbReference>
<reference evidence="2" key="1">
    <citation type="journal article" date="2008" name="Nat. Genet.">
        <title>The Pristionchus pacificus genome provides a unique perspective on nematode lifestyle and parasitism.</title>
        <authorList>
            <person name="Dieterich C."/>
            <person name="Clifton S.W."/>
            <person name="Schuster L.N."/>
            <person name="Chinwalla A."/>
            <person name="Delehaunty K."/>
            <person name="Dinkelacker I."/>
            <person name="Fulton L."/>
            <person name="Fulton R."/>
            <person name="Godfrey J."/>
            <person name="Minx P."/>
            <person name="Mitreva M."/>
            <person name="Roeseler W."/>
            <person name="Tian H."/>
            <person name="Witte H."/>
            <person name="Yang S.P."/>
            <person name="Wilson R.K."/>
            <person name="Sommer R.J."/>
        </authorList>
    </citation>
    <scope>NUCLEOTIDE SEQUENCE [LARGE SCALE GENOMIC DNA]</scope>
    <source>
        <strain evidence="2">PS312</strain>
    </source>
</reference>
<dbReference type="AlphaFoldDB" id="A0A2A6BTG9"/>
<proteinExistence type="predicted"/>